<dbReference type="AlphaFoldDB" id="D3GIB4"/>
<feature type="non-terminal residue" evidence="2">
    <location>
        <position position="133"/>
    </location>
</feature>
<reference evidence="2" key="1">
    <citation type="journal article" date="2009" name="Malar. J.">
        <title>Sequence variation of PfEMP1-DBLalpha in association with rosette formation in Plasmodium falciparum isolates causing severe and uncomplicated malaria.</title>
        <authorList>
            <person name="Horata N."/>
            <person name="Kalambaheti T."/>
            <person name="Craig A."/>
            <person name="Khusmith S."/>
        </authorList>
    </citation>
    <scope>NUCLEOTIDE SEQUENCE</scope>
</reference>
<feature type="domain" description="Duffy-antigen binding" evidence="1">
    <location>
        <begin position="1"/>
        <end position="133"/>
    </location>
</feature>
<evidence type="ECO:0000259" key="1">
    <source>
        <dbReference type="Pfam" id="PF05424"/>
    </source>
</evidence>
<name>D3GIB4_PLAFA</name>
<protein>
    <submittedName>
        <fullName evidence="2">Erythrocyte membrane protein</fullName>
    </submittedName>
</protein>
<proteinExistence type="evidence at transcript level"/>
<sequence length="133" mass="15947">DIGDIIRGKDLFLGNSKEKVKLEKKLKRIFQKIYDEVTKTNGELKTRYNGDEANNFYQLREDWWDAKLRNSFGKQINDAEQPNMGWGKNIYSEAKQCWVRWKNKCKVRLTNKMPHALAKLYLHNFDYVPQYLR</sequence>
<organism evidence="2">
    <name type="scientific">Plasmodium falciparum</name>
    <name type="common">malaria parasite P. falciparum</name>
    <dbReference type="NCBI Taxonomy" id="5833"/>
    <lineage>
        <taxon>Eukaryota</taxon>
        <taxon>Sar</taxon>
        <taxon>Alveolata</taxon>
        <taxon>Apicomplexa</taxon>
        <taxon>Aconoidasida</taxon>
        <taxon>Haemosporida</taxon>
        <taxon>Plasmodiidae</taxon>
        <taxon>Plasmodium</taxon>
        <taxon>Plasmodium (Laverania)</taxon>
    </lineage>
</organism>
<feature type="non-terminal residue" evidence="2">
    <location>
        <position position="1"/>
    </location>
</feature>
<dbReference type="InterPro" id="IPR008602">
    <property type="entry name" value="Duffy-antigen-binding"/>
</dbReference>
<dbReference type="EMBL" id="FJ876740">
    <property type="protein sequence ID" value="ACZ81934.1"/>
    <property type="molecule type" value="mRNA"/>
</dbReference>
<dbReference type="GO" id="GO:0016020">
    <property type="term" value="C:membrane"/>
    <property type="evidence" value="ECO:0007669"/>
    <property type="project" value="InterPro"/>
</dbReference>
<dbReference type="GO" id="GO:0046789">
    <property type="term" value="F:host cell surface receptor binding"/>
    <property type="evidence" value="ECO:0007669"/>
    <property type="project" value="InterPro"/>
</dbReference>
<evidence type="ECO:0000313" key="2">
    <source>
        <dbReference type="EMBL" id="ACZ81934.1"/>
    </source>
</evidence>
<dbReference type="SUPFAM" id="SSF140924">
    <property type="entry name" value="Duffy binding domain-like"/>
    <property type="match status" value="1"/>
</dbReference>
<dbReference type="Gene3D" id="1.20.1310.20">
    <property type="entry name" value="Duffy-antigen binding domain"/>
    <property type="match status" value="1"/>
</dbReference>
<dbReference type="InterPro" id="IPR042202">
    <property type="entry name" value="Duffy-ag-bd_sf"/>
</dbReference>
<accession>D3GIB4</accession>
<dbReference type="Pfam" id="PF05424">
    <property type="entry name" value="Duffy_binding"/>
    <property type="match status" value="1"/>
</dbReference>
<gene>
    <name evidence="2" type="primary">var</name>
</gene>